<feature type="domain" description="Imm-5-like" evidence="1">
    <location>
        <begin position="22"/>
        <end position="140"/>
    </location>
</feature>
<dbReference type="Pfam" id="PF21805">
    <property type="entry name" value="Imm5_like"/>
    <property type="match status" value="1"/>
</dbReference>
<evidence type="ECO:0000259" key="1">
    <source>
        <dbReference type="Pfam" id="PF21805"/>
    </source>
</evidence>
<dbReference type="Proteomes" id="UP000260025">
    <property type="component" value="Unassembled WGS sequence"/>
</dbReference>
<dbReference type="EMBL" id="QVEV01000008">
    <property type="protein sequence ID" value="RGC16526.1"/>
    <property type="molecule type" value="Genomic_DNA"/>
</dbReference>
<sequence>MAKPRKMLGDAASPQCQRLMRLIETQSKRTLALWALQLAEKRYLPIYTAAYPKDVRAVDAIRICKACARDSGSVKEIKPLVKELTQLARDGYAEPAVVCAVRAIATACNVLQTPTNALGFLFYGAAAVAYTAVGLTQSREVYAHLAEEEFELALAALQEAAIADEQHPVKVNWNC</sequence>
<accession>A0A3E2VYL3</accession>
<proteinExistence type="predicted"/>
<organism evidence="2 3">
    <name type="scientific">Clostridium innocuum</name>
    <dbReference type="NCBI Taxonomy" id="1522"/>
    <lineage>
        <taxon>Bacteria</taxon>
        <taxon>Bacillati</taxon>
        <taxon>Bacillota</taxon>
        <taxon>Clostridia</taxon>
        <taxon>Eubacteriales</taxon>
        <taxon>Clostridiaceae</taxon>
        <taxon>Clostridium</taxon>
    </lineage>
</organism>
<dbReference type="InterPro" id="IPR048667">
    <property type="entry name" value="Imm5-like"/>
</dbReference>
<dbReference type="RefSeq" id="WP_117442636.1">
    <property type="nucleotide sequence ID" value="NZ_JAJFEN010000034.1"/>
</dbReference>
<comment type="caution">
    <text evidence="2">The sequence shown here is derived from an EMBL/GenBank/DDBJ whole genome shotgun (WGS) entry which is preliminary data.</text>
</comment>
<evidence type="ECO:0000313" key="3">
    <source>
        <dbReference type="Proteomes" id="UP000260025"/>
    </source>
</evidence>
<reference evidence="2 3" key="1">
    <citation type="submission" date="2018-08" db="EMBL/GenBank/DDBJ databases">
        <title>A genome reference for cultivated species of the human gut microbiota.</title>
        <authorList>
            <person name="Zou Y."/>
            <person name="Xue W."/>
            <person name="Luo G."/>
        </authorList>
    </citation>
    <scope>NUCLEOTIDE SEQUENCE [LARGE SCALE GENOMIC DNA]</scope>
    <source>
        <strain evidence="2 3">OF01-2LB</strain>
    </source>
</reference>
<evidence type="ECO:0000313" key="2">
    <source>
        <dbReference type="EMBL" id="RGC16526.1"/>
    </source>
</evidence>
<gene>
    <name evidence="2" type="ORF">DXA38_07535</name>
</gene>
<dbReference type="OrthoDB" id="1654420at2"/>
<protein>
    <recommendedName>
        <fullName evidence="1">Imm-5-like domain-containing protein</fullName>
    </recommendedName>
</protein>
<dbReference type="AlphaFoldDB" id="A0A3E2VYL3"/>
<name>A0A3E2VYL3_CLOIN</name>